<gene>
    <name evidence="11 14" type="primary">dnaX</name>
    <name evidence="14" type="ORF">MKP05_18930</name>
</gene>
<dbReference type="Proteomes" id="UP001202117">
    <property type="component" value="Unassembled WGS sequence"/>
</dbReference>
<dbReference type="NCBIfam" id="NF004046">
    <property type="entry name" value="PRK05563.1"/>
    <property type="match status" value="1"/>
</dbReference>
<evidence type="ECO:0000256" key="6">
    <source>
        <dbReference type="ARBA" id="ARBA00022741"/>
    </source>
</evidence>
<comment type="caution">
    <text evidence="14">The sequence shown here is derived from an EMBL/GenBank/DDBJ whole genome shotgun (WGS) entry which is preliminary data.</text>
</comment>
<evidence type="ECO:0000256" key="7">
    <source>
        <dbReference type="ARBA" id="ARBA00022833"/>
    </source>
</evidence>
<keyword evidence="7" id="KW-0862">Zinc</keyword>
<dbReference type="Pfam" id="PF22608">
    <property type="entry name" value="DNAX_ATPase_lid"/>
    <property type="match status" value="1"/>
</dbReference>
<feature type="compositionally biased region" description="Pro residues" evidence="12">
    <location>
        <begin position="475"/>
        <end position="490"/>
    </location>
</feature>
<feature type="compositionally biased region" description="Low complexity" evidence="12">
    <location>
        <begin position="397"/>
        <end position="436"/>
    </location>
</feature>
<dbReference type="InterPro" id="IPR045085">
    <property type="entry name" value="HLD_clamp_pol_III_gamma_tau"/>
</dbReference>
<dbReference type="SMART" id="SM00382">
    <property type="entry name" value="AAA"/>
    <property type="match status" value="1"/>
</dbReference>
<dbReference type="InterPro" id="IPR027417">
    <property type="entry name" value="P-loop_NTPase"/>
</dbReference>
<dbReference type="NCBIfam" id="NF005942">
    <property type="entry name" value="PRK07994.1"/>
    <property type="match status" value="1"/>
</dbReference>
<dbReference type="Pfam" id="PF12170">
    <property type="entry name" value="DNA_pol3_tau_5"/>
    <property type="match status" value="1"/>
</dbReference>
<dbReference type="InterPro" id="IPR003593">
    <property type="entry name" value="AAA+_ATPase"/>
</dbReference>
<evidence type="ECO:0000256" key="2">
    <source>
        <dbReference type="ARBA" id="ARBA00022679"/>
    </source>
</evidence>
<organism evidence="14 15">
    <name type="scientific">Halomonas flagellata</name>
    <dbReference type="NCBI Taxonomy" id="2920385"/>
    <lineage>
        <taxon>Bacteria</taxon>
        <taxon>Pseudomonadati</taxon>
        <taxon>Pseudomonadota</taxon>
        <taxon>Gammaproteobacteria</taxon>
        <taxon>Oceanospirillales</taxon>
        <taxon>Halomonadaceae</taxon>
        <taxon>Halomonas</taxon>
    </lineage>
</organism>
<dbReference type="InterPro" id="IPR050238">
    <property type="entry name" value="DNA_Rep/Repair_Clamp_Loader"/>
</dbReference>
<dbReference type="NCBIfam" id="TIGR02397">
    <property type="entry name" value="dnaX_nterm"/>
    <property type="match status" value="1"/>
</dbReference>
<sequence length="642" mass="68572">MSYQVLARKWRPRTFHELVGQEHVQRALVNALDQGRLHHAYLFTGTRGVGKTTLARILAKCLNCTAQGQGDEGITSTPCGECDSCRAIDEGRFVDLIEVDAASRTKVEDTRELLDNVQYAPTQGRYKVYLIDEVHMLSTHSFNALLKTLEEPPPHVKFLLATTDPQKLPVTVLSRCLQFTLKNMAPERIVEHLTRVLEAESVPCEESALWLLGKAADGSMRDALSLTDQAIAFGQGQVRHADVAAMLGTLDHRHVLALLEALAEVDAGRVLAEVAALAEQGPDFAAVLDDVTGVLHRLAIAQMVPEALDNGHGDREALLQLAARFTAEDVQLYYQIGIQGRGDMEHAPDLRMALEMTLLRMLAFRPQGVPRPAKTPLPLRGGNVDEGAGDGDGDGESPATGAPAVPAASAPQQAPATAEAPAAGAPRAAAPVSSPEAAPPVEPQAPPAEEPPPVEEPPPWEERHAARGADTAPEPVAPVPPEPEPAPLTPEPAASAPEPAVSAGGVEGHLDHAGWLARFESLGLGGLTRNLAANCVVEADDGERLLLRLDPALSAMNAEVHVERITQALATIGIERRLSIEEGPLPEDIETPRRQAERLAAERHAEAVEALSNDPQVQQLQQAFGARLIESTVKPADAEARG</sequence>
<keyword evidence="4 11" id="KW-0235">DNA replication</keyword>
<dbReference type="GO" id="GO:0003887">
    <property type="term" value="F:DNA-directed DNA polymerase activity"/>
    <property type="evidence" value="ECO:0007669"/>
    <property type="project" value="UniProtKB-EC"/>
</dbReference>
<comment type="catalytic activity">
    <reaction evidence="10 11">
        <text>DNA(n) + a 2'-deoxyribonucleoside 5'-triphosphate = DNA(n+1) + diphosphate</text>
        <dbReference type="Rhea" id="RHEA:22508"/>
        <dbReference type="Rhea" id="RHEA-COMP:17339"/>
        <dbReference type="Rhea" id="RHEA-COMP:17340"/>
        <dbReference type="ChEBI" id="CHEBI:33019"/>
        <dbReference type="ChEBI" id="CHEBI:61560"/>
        <dbReference type="ChEBI" id="CHEBI:173112"/>
        <dbReference type="EC" id="2.7.7.7"/>
    </reaction>
</comment>
<evidence type="ECO:0000256" key="10">
    <source>
        <dbReference type="ARBA" id="ARBA00049244"/>
    </source>
</evidence>
<evidence type="ECO:0000256" key="8">
    <source>
        <dbReference type="ARBA" id="ARBA00022840"/>
    </source>
</evidence>
<feature type="domain" description="AAA+ ATPase" evidence="13">
    <location>
        <begin position="37"/>
        <end position="183"/>
    </location>
</feature>
<evidence type="ECO:0000256" key="4">
    <source>
        <dbReference type="ARBA" id="ARBA00022705"/>
    </source>
</evidence>
<evidence type="ECO:0000256" key="9">
    <source>
        <dbReference type="ARBA" id="ARBA00022932"/>
    </source>
</evidence>
<dbReference type="RefSeq" id="WP_240569711.1">
    <property type="nucleotide sequence ID" value="NZ_JAKVPY010000030.1"/>
</dbReference>
<dbReference type="PANTHER" id="PTHR11669">
    <property type="entry name" value="REPLICATION FACTOR C / DNA POLYMERASE III GAMMA-TAU SUBUNIT"/>
    <property type="match status" value="1"/>
</dbReference>
<dbReference type="InterPro" id="IPR021029">
    <property type="entry name" value="DNA_pol_III_tau_dom-5"/>
</dbReference>
<dbReference type="Pfam" id="PF12169">
    <property type="entry name" value="DNA_pol3_gamma3"/>
    <property type="match status" value="1"/>
</dbReference>
<keyword evidence="5" id="KW-0479">Metal-binding</keyword>
<feature type="compositionally biased region" description="Pro residues" evidence="12">
    <location>
        <begin position="437"/>
        <end position="457"/>
    </location>
</feature>
<protein>
    <recommendedName>
        <fullName evidence="11">DNA polymerase III subunit gamma/tau</fullName>
        <ecNumber evidence="11">2.7.7.7</ecNumber>
    </recommendedName>
</protein>
<feature type="compositionally biased region" description="Low complexity" evidence="12">
    <location>
        <begin position="491"/>
        <end position="503"/>
    </location>
</feature>
<evidence type="ECO:0000259" key="13">
    <source>
        <dbReference type="SMART" id="SM00382"/>
    </source>
</evidence>
<evidence type="ECO:0000313" key="14">
    <source>
        <dbReference type="EMBL" id="MCH4565176.1"/>
    </source>
</evidence>
<evidence type="ECO:0000256" key="3">
    <source>
        <dbReference type="ARBA" id="ARBA00022695"/>
    </source>
</evidence>
<accession>A0ABS9RZ97</accession>
<name>A0ABS9RZ97_9GAMM</name>
<dbReference type="Gene3D" id="3.30.300.150">
    <property type="entry name" value="DNA polymerase III, tau subunit, domain V"/>
    <property type="match status" value="1"/>
</dbReference>
<dbReference type="SUPFAM" id="SSF52540">
    <property type="entry name" value="P-loop containing nucleoside triphosphate hydrolases"/>
    <property type="match status" value="1"/>
</dbReference>
<dbReference type="CDD" id="cd00009">
    <property type="entry name" value="AAA"/>
    <property type="match status" value="1"/>
</dbReference>
<reference evidence="14 15" key="1">
    <citation type="submission" date="2022-02" db="EMBL/GenBank/DDBJ databases">
        <title>Halomonas fukangensis sp. nov., a halophilic bacterium isolated from a bulk soil of Kalidium foliatum at Fukang.</title>
        <authorList>
            <person name="Huang Y."/>
        </authorList>
    </citation>
    <scope>NUCLEOTIDE SEQUENCE [LARGE SCALE GENOMIC DNA]</scope>
    <source>
        <strain evidence="14 15">EGI 63088</strain>
    </source>
</reference>
<dbReference type="EMBL" id="JAKVPY010000030">
    <property type="protein sequence ID" value="MCH4565176.1"/>
    <property type="molecule type" value="Genomic_DNA"/>
</dbReference>
<keyword evidence="6 11" id="KW-0547">Nucleotide-binding</keyword>
<keyword evidence="2 11" id="KW-0808">Transferase</keyword>
<keyword evidence="3 11" id="KW-0548">Nucleotidyltransferase</keyword>
<feature type="region of interest" description="Disordered" evidence="12">
    <location>
        <begin position="368"/>
        <end position="506"/>
    </location>
</feature>
<evidence type="ECO:0000256" key="1">
    <source>
        <dbReference type="ARBA" id="ARBA00006360"/>
    </source>
</evidence>
<evidence type="ECO:0000256" key="5">
    <source>
        <dbReference type="ARBA" id="ARBA00022723"/>
    </source>
</evidence>
<proteinExistence type="inferred from homology"/>
<dbReference type="InterPro" id="IPR022754">
    <property type="entry name" value="DNA_pol_III_gamma-3"/>
</dbReference>
<comment type="similarity">
    <text evidence="1 11">Belongs to the DnaX/STICHEL family.</text>
</comment>
<dbReference type="PANTHER" id="PTHR11669:SF0">
    <property type="entry name" value="PROTEIN STICHEL-LIKE 2"/>
    <property type="match status" value="1"/>
</dbReference>
<dbReference type="EC" id="2.7.7.7" evidence="11"/>
<dbReference type="CDD" id="cd18137">
    <property type="entry name" value="HLD_clamp_pol_III_gamma_tau"/>
    <property type="match status" value="1"/>
</dbReference>
<dbReference type="InterPro" id="IPR008921">
    <property type="entry name" value="DNA_pol3_clamp-load_cplx_C"/>
</dbReference>
<evidence type="ECO:0000256" key="11">
    <source>
        <dbReference type="RuleBase" id="RU364063"/>
    </source>
</evidence>
<comment type="subunit">
    <text evidence="11">DNA polymerase III contains a core (composed of alpha, epsilon and theta chains) that associates with a tau subunit. This core dimerizes to form the POLIII' complex. PolIII' associates with the gamma complex (composed of gamma, delta, delta', psi and chi chains) and with the beta chain to form the complete DNA polymerase III complex.</text>
</comment>
<keyword evidence="8 11" id="KW-0067">ATP-binding</keyword>
<dbReference type="Gene3D" id="3.40.50.300">
    <property type="entry name" value="P-loop containing nucleotide triphosphate hydrolases"/>
    <property type="match status" value="1"/>
</dbReference>
<keyword evidence="15" id="KW-1185">Reference proteome</keyword>
<dbReference type="Gene3D" id="1.20.272.10">
    <property type="match status" value="1"/>
</dbReference>
<evidence type="ECO:0000313" key="15">
    <source>
        <dbReference type="Proteomes" id="UP001202117"/>
    </source>
</evidence>
<dbReference type="InterPro" id="IPR012763">
    <property type="entry name" value="DNA_pol_III_sug/sutau_N"/>
</dbReference>
<evidence type="ECO:0000256" key="12">
    <source>
        <dbReference type="SAM" id="MobiDB-lite"/>
    </source>
</evidence>
<dbReference type="InterPro" id="IPR038249">
    <property type="entry name" value="PolIII_tau_V_sf"/>
</dbReference>
<dbReference type="SUPFAM" id="SSF48019">
    <property type="entry name" value="post-AAA+ oligomerization domain-like"/>
    <property type="match status" value="1"/>
</dbReference>
<keyword evidence="9 11" id="KW-0239">DNA-directed DNA polymerase</keyword>
<dbReference type="Gene3D" id="1.10.8.60">
    <property type="match status" value="1"/>
</dbReference>
<comment type="function">
    <text evidence="11">DNA polymerase III is a complex, multichain enzyme responsible for most of the replicative synthesis in bacteria. This DNA polymerase also exhibits 3' to 5' exonuclease activity.</text>
</comment>
<dbReference type="Pfam" id="PF13177">
    <property type="entry name" value="DNA_pol3_delta2"/>
    <property type="match status" value="1"/>
</dbReference>